<dbReference type="Pfam" id="PF22692">
    <property type="entry name" value="LlgE_F_G_D1"/>
    <property type="match status" value="1"/>
</dbReference>
<gene>
    <name evidence="10" type="ORF">BVC71_01185</name>
</gene>
<keyword evidence="4 5" id="KW-0975">Bacterial flagellum</keyword>
<feature type="domain" description="Flagellar hook protein FlgE D2" evidence="8">
    <location>
        <begin position="181"/>
        <end position="307"/>
    </location>
</feature>
<keyword evidence="11" id="KW-1185">Reference proteome</keyword>
<evidence type="ECO:0000256" key="6">
    <source>
        <dbReference type="SAM" id="MobiDB-lite"/>
    </source>
</evidence>
<dbReference type="Pfam" id="PF07559">
    <property type="entry name" value="FlgE_D2"/>
    <property type="match status" value="1"/>
</dbReference>
<dbReference type="AlphaFoldDB" id="A0A251X086"/>
<organism evidence="10 11">
    <name type="scientific">Marivivens niveibacter</name>
    <dbReference type="NCBI Taxonomy" id="1930667"/>
    <lineage>
        <taxon>Bacteria</taxon>
        <taxon>Pseudomonadati</taxon>
        <taxon>Pseudomonadota</taxon>
        <taxon>Alphaproteobacteria</taxon>
        <taxon>Rhodobacterales</taxon>
        <taxon>Paracoccaceae</taxon>
        <taxon>Marivivens group</taxon>
        <taxon>Marivivens</taxon>
    </lineage>
</organism>
<comment type="caution">
    <text evidence="10">The sequence shown here is derived from an EMBL/GenBank/DDBJ whole genome shotgun (WGS) entry which is preliminary data.</text>
</comment>
<dbReference type="SUPFAM" id="SSF117143">
    <property type="entry name" value="Flagellar hook protein flgE"/>
    <property type="match status" value="1"/>
</dbReference>
<proteinExistence type="inferred from homology"/>
<dbReference type="GO" id="GO:0005829">
    <property type="term" value="C:cytosol"/>
    <property type="evidence" value="ECO:0007669"/>
    <property type="project" value="TreeGrafter"/>
</dbReference>
<evidence type="ECO:0000313" key="11">
    <source>
        <dbReference type="Proteomes" id="UP000194664"/>
    </source>
</evidence>
<dbReference type="InterPro" id="IPR011491">
    <property type="entry name" value="FlgE_D2"/>
</dbReference>
<dbReference type="GO" id="GO:0071978">
    <property type="term" value="P:bacterial-type flagellum-dependent swarming motility"/>
    <property type="evidence" value="ECO:0007669"/>
    <property type="project" value="TreeGrafter"/>
</dbReference>
<evidence type="ECO:0000256" key="4">
    <source>
        <dbReference type="ARBA" id="ARBA00023143"/>
    </source>
</evidence>
<comment type="subcellular location">
    <subcellularLocation>
        <location evidence="1 5">Bacterial flagellum basal body</location>
    </subcellularLocation>
</comment>
<feature type="domain" description="Flagellar hook protein FlgE/F/G-like D1" evidence="9">
    <location>
        <begin position="83"/>
        <end position="154"/>
    </location>
</feature>
<sequence length="426" mass="45481">MSMTTALSGLIAAQQDISTTSHNIANVGTNAFRKSRAEFQDDYYTTPMDSFRTVVGSGTHMSRVAVQFEQGNFVATGQTLDMAIQGAGFFAVSPQLDLQGKPTEIQYTRNGAFSLDASGQIADSAGRPLMTWPVAQDGSMLDSNTSALSPVQIPLTRGEFTATTDMTLDLNFPVDDAMLNNQDAVPPTNAFDPDDSTTYAFSTPVPVMDGNGESVEARAYFIKTKSPDPLDDTTVYEMRMTVDGLEVPSANAPATETITFDTLGRVTATSGTMEFGDGAVEYTIDPSASSLSEDPFAVMAANHNGENPIGLSNLEVDQMGVIWANYGSDERIALARVAVANFSNPQGLRQTGNASFEAAAESGEPMHTAPGEDGLGQLQSGMLERSNVDLTEELVNLITAQRNYQANAKAMETSSSLMQTIMNIRN</sequence>
<feature type="domain" description="Flagellar basal-body/hook protein C-terminal" evidence="7">
    <location>
        <begin position="379"/>
        <end position="424"/>
    </location>
</feature>
<dbReference type="NCBIfam" id="TIGR03506">
    <property type="entry name" value="FlgEFG_subfam"/>
    <property type="match status" value="1"/>
</dbReference>
<dbReference type="Gene3D" id="2.60.98.20">
    <property type="entry name" value="Flagellar hook protein FlgE"/>
    <property type="match status" value="1"/>
</dbReference>
<evidence type="ECO:0000259" key="8">
    <source>
        <dbReference type="Pfam" id="PF07559"/>
    </source>
</evidence>
<evidence type="ECO:0000313" key="10">
    <source>
        <dbReference type="EMBL" id="OUD10160.1"/>
    </source>
</evidence>
<evidence type="ECO:0000256" key="2">
    <source>
        <dbReference type="ARBA" id="ARBA00009677"/>
    </source>
</evidence>
<dbReference type="Pfam" id="PF06429">
    <property type="entry name" value="Flg_bbr_C"/>
    <property type="match status" value="1"/>
</dbReference>
<evidence type="ECO:0000256" key="5">
    <source>
        <dbReference type="RuleBase" id="RU362116"/>
    </source>
</evidence>
<dbReference type="OrthoDB" id="8372879at2"/>
<dbReference type="InterPro" id="IPR037058">
    <property type="entry name" value="Falgellar_hook_FlgE_sf"/>
</dbReference>
<reference evidence="10 11" key="1">
    <citation type="submission" date="2016-12" db="EMBL/GenBank/DDBJ databases">
        <title>The draft genome sequence of HSLHS2.</title>
        <authorList>
            <person name="Hu D."/>
            <person name="Wang L."/>
            <person name="Shao Z."/>
        </authorList>
    </citation>
    <scope>NUCLEOTIDE SEQUENCE [LARGE SCALE GENOMIC DNA]</scope>
    <source>
        <strain evidence="10">MCCC 1A06712</strain>
    </source>
</reference>
<evidence type="ECO:0000259" key="9">
    <source>
        <dbReference type="Pfam" id="PF22692"/>
    </source>
</evidence>
<evidence type="ECO:0000256" key="3">
    <source>
        <dbReference type="ARBA" id="ARBA00019015"/>
    </source>
</evidence>
<comment type="function">
    <text evidence="5">A flexible structure which links the flagellar filament to the drive apparatus in the basal body.</text>
</comment>
<dbReference type="GO" id="GO:0009425">
    <property type="term" value="C:bacterial-type flagellum basal body"/>
    <property type="evidence" value="ECO:0007669"/>
    <property type="project" value="UniProtKB-SubCell"/>
</dbReference>
<dbReference type="GO" id="GO:0009424">
    <property type="term" value="C:bacterial-type flagellum hook"/>
    <property type="evidence" value="ECO:0007669"/>
    <property type="project" value="TreeGrafter"/>
</dbReference>
<dbReference type="PANTHER" id="PTHR30435:SF1">
    <property type="entry name" value="FLAGELLAR HOOK PROTEIN FLGE"/>
    <property type="match status" value="1"/>
</dbReference>
<evidence type="ECO:0000259" key="7">
    <source>
        <dbReference type="Pfam" id="PF06429"/>
    </source>
</evidence>
<feature type="region of interest" description="Disordered" evidence="6">
    <location>
        <begin position="357"/>
        <end position="378"/>
    </location>
</feature>
<dbReference type="PANTHER" id="PTHR30435">
    <property type="entry name" value="FLAGELLAR PROTEIN"/>
    <property type="match status" value="1"/>
</dbReference>
<dbReference type="Proteomes" id="UP000194664">
    <property type="component" value="Unassembled WGS sequence"/>
</dbReference>
<accession>A0A251X086</accession>
<name>A0A251X086_9RHOB</name>
<dbReference type="InterPro" id="IPR037925">
    <property type="entry name" value="FlgE/F/G-like"/>
</dbReference>
<comment type="similarity">
    <text evidence="2 5">Belongs to the flagella basal body rod proteins family.</text>
</comment>
<dbReference type="InterPro" id="IPR010930">
    <property type="entry name" value="Flg_bb/hook_C_dom"/>
</dbReference>
<dbReference type="EMBL" id="MSPP01000001">
    <property type="protein sequence ID" value="OUD10160.1"/>
    <property type="molecule type" value="Genomic_DNA"/>
</dbReference>
<dbReference type="InterPro" id="IPR020013">
    <property type="entry name" value="Flagellar_FlgE/F/G"/>
</dbReference>
<protein>
    <recommendedName>
        <fullName evidence="3 5">Flagellar hook protein FlgE</fullName>
    </recommendedName>
</protein>
<evidence type="ECO:0000256" key="1">
    <source>
        <dbReference type="ARBA" id="ARBA00004117"/>
    </source>
</evidence>
<dbReference type="InterPro" id="IPR053967">
    <property type="entry name" value="LlgE_F_G-like_D1"/>
</dbReference>
<dbReference type="RefSeq" id="WP_086449810.1">
    <property type="nucleotide sequence ID" value="NZ_MSPP01000001.1"/>
</dbReference>